<evidence type="ECO:0000256" key="2">
    <source>
        <dbReference type="ARBA" id="ARBA00004673"/>
    </source>
</evidence>
<evidence type="ECO:0000256" key="7">
    <source>
        <dbReference type="SAM" id="Phobius"/>
    </source>
</evidence>
<evidence type="ECO:0000256" key="3">
    <source>
        <dbReference type="ARBA" id="ARBA00010514"/>
    </source>
</evidence>
<evidence type="ECO:0000313" key="9">
    <source>
        <dbReference type="Proteomes" id="UP000620124"/>
    </source>
</evidence>
<comment type="subcellular location">
    <subcellularLocation>
        <location evidence="1">Mitochondrion inner membrane</location>
        <topology evidence="1">Single-pass membrane protein</topology>
    </subcellularLocation>
</comment>
<keyword evidence="7" id="KW-0812">Transmembrane</keyword>
<dbReference type="Gene3D" id="4.10.49.10">
    <property type="entry name" value="Cytochrome c oxidase subunit VIIc"/>
    <property type="match status" value="1"/>
</dbReference>
<dbReference type="GO" id="GO:0005743">
    <property type="term" value="C:mitochondrial inner membrane"/>
    <property type="evidence" value="ECO:0007669"/>
    <property type="project" value="UniProtKB-SubCell"/>
</dbReference>
<keyword evidence="7" id="KW-1133">Transmembrane helix</keyword>
<evidence type="ECO:0000313" key="8">
    <source>
        <dbReference type="EMBL" id="KAF7345587.1"/>
    </source>
</evidence>
<dbReference type="OrthoDB" id="9974841at2759"/>
<keyword evidence="6 7" id="KW-0472">Membrane</keyword>
<sequence>MAAVAAPHLPRIPSPHPHICSPTMYRLASSALKLRSTPAAQLGKRFSSGHGEYKHFPFNEKQALTHPKKFAVKCAVFMGTGFFIPFTAIWFRWHRPGGLKNP</sequence>
<dbReference type="InterPro" id="IPR004202">
    <property type="entry name" value="COX7C/Cox8"/>
</dbReference>
<comment type="caution">
    <text evidence="8">The sequence shown here is derived from an EMBL/GenBank/DDBJ whole genome shotgun (WGS) entry which is preliminary data.</text>
</comment>
<dbReference type="AlphaFoldDB" id="A0A8H6XR30"/>
<dbReference type="Pfam" id="PF02935">
    <property type="entry name" value="COX7C"/>
    <property type="match status" value="1"/>
</dbReference>
<accession>A0A8H6XR30</accession>
<comment type="similarity">
    <text evidence="3">Belongs to the cytochrome c oxidase VIIc family.</text>
</comment>
<feature type="transmembrane region" description="Helical" evidence="7">
    <location>
        <begin position="70"/>
        <end position="93"/>
    </location>
</feature>
<evidence type="ECO:0000256" key="6">
    <source>
        <dbReference type="ARBA" id="ARBA00023136"/>
    </source>
</evidence>
<gene>
    <name evidence="8" type="ORF">MVEN_01577500</name>
</gene>
<reference evidence="8" key="1">
    <citation type="submission" date="2020-05" db="EMBL/GenBank/DDBJ databases">
        <title>Mycena genomes resolve the evolution of fungal bioluminescence.</title>
        <authorList>
            <person name="Tsai I.J."/>
        </authorList>
    </citation>
    <scope>NUCLEOTIDE SEQUENCE</scope>
    <source>
        <strain evidence="8">CCC161011</strain>
    </source>
</reference>
<keyword evidence="5" id="KW-0496">Mitochondrion</keyword>
<evidence type="ECO:0000256" key="5">
    <source>
        <dbReference type="ARBA" id="ARBA00023128"/>
    </source>
</evidence>
<dbReference type="GO" id="GO:0045277">
    <property type="term" value="C:respiratory chain complex IV"/>
    <property type="evidence" value="ECO:0007669"/>
    <property type="project" value="InterPro"/>
</dbReference>
<protein>
    <submittedName>
        <fullName evidence="8">Uncharacterized protein</fullName>
    </submittedName>
</protein>
<comment type="pathway">
    <text evidence="2">Energy metabolism; oxidative phosphorylation.</text>
</comment>
<dbReference type="EMBL" id="JACAZI010000013">
    <property type="protein sequence ID" value="KAF7345587.1"/>
    <property type="molecule type" value="Genomic_DNA"/>
</dbReference>
<dbReference type="InterPro" id="IPR036636">
    <property type="entry name" value="COX7C/Cox8_sf"/>
</dbReference>
<dbReference type="GO" id="GO:0006123">
    <property type="term" value="P:mitochondrial electron transport, cytochrome c to oxygen"/>
    <property type="evidence" value="ECO:0007669"/>
    <property type="project" value="InterPro"/>
</dbReference>
<dbReference type="Proteomes" id="UP000620124">
    <property type="component" value="Unassembled WGS sequence"/>
</dbReference>
<organism evidence="8 9">
    <name type="scientific">Mycena venus</name>
    <dbReference type="NCBI Taxonomy" id="2733690"/>
    <lineage>
        <taxon>Eukaryota</taxon>
        <taxon>Fungi</taxon>
        <taxon>Dikarya</taxon>
        <taxon>Basidiomycota</taxon>
        <taxon>Agaricomycotina</taxon>
        <taxon>Agaricomycetes</taxon>
        <taxon>Agaricomycetidae</taxon>
        <taxon>Agaricales</taxon>
        <taxon>Marasmiineae</taxon>
        <taxon>Mycenaceae</taxon>
        <taxon>Mycena</taxon>
    </lineage>
</organism>
<dbReference type="UniPathway" id="UPA00705"/>
<name>A0A8H6XR30_9AGAR</name>
<evidence type="ECO:0000256" key="4">
    <source>
        <dbReference type="ARBA" id="ARBA00022792"/>
    </source>
</evidence>
<proteinExistence type="inferred from homology"/>
<keyword evidence="9" id="KW-1185">Reference proteome</keyword>
<keyword evidence="4" id="KW-0999">Mitochondrion inner membrane</keyword>
<evidence type="ECO:0000256" key="1">
    <source>
        <dbReference type="ARBA" id="ARBA00004434"/>
    </source>
</evidence>